<feature type="compositionally biased region" description="Acidic residues" evidence="5">
    <location>
        <begin position="118"/>
        <end position="127"/>
    </location>
</feature>
<evidence type="ECO:0000256" key="4">
    <source>
        <dbReference type="RuleBase" id="RU369029"/>
    </source>
</evidence>
<reference evidence="7 8" key="1">
    <citation type="submission" date="2024-02" db="EMBL/GenBank/DDBJ databases">
        <authorList>
            <person name="Vignale AGUSTIN F."/>
            <person name="Sosa J E."/>
            <person name="Modenutti C."/>
        </authorList>
    </citation>
    <scope>NUCLEOTIDE SEQUENCE [LARGE SCALE GENOMIC DNA]</scope>
</reference>
<comment type="caution">
    <text evidence="7">The sequence shown here is derived from an EMBL/GenBank/DDBJ whole genome shotgun (WGS) entry which is preliminary data.</text>
</comment>
<name>A0ABC8TU66_9AQUA</name>
<proteinExistence type="inferred from homology"/>
<evidence type="ECO:0000313" key="7">
    <source>
        <dbReference type="EMBL" id="CAK9172735.1"/>
    </source>
</evidence>
<dbReference type="InterPro" id="IPR032308">
    <property type="entry name" value="TDBD"/>
</dbReference>
<gene>
    <name evidence="7" type="ORF">ILEXP_LOCUS42414</name>
</gene>
<evidence type="ECO:0000313" key="8">
    <source>
        <dbReference type="Proteomes" id="UP001642360"/>
    </source>
</evidence>
<evidence type="ECO:0000256" key="5">
    <source>
        <dbReference type="SAM" id="MobiDB-lite"/>
    </source>
</evidence>
<evidence type="ECO:0000256" key="2">
    <source>
        <dbReference type="ARBA" id="ARBA00006081"/>
    </source>
</evidence>
<sequence>MISKTFFMVGTKNWNLAWDLREVIQSNQRRTSLIAFQNLPLMWMLPNFNSGGFWVTNDTRSTEVEEEKRAEAGNKRKNLFDEINHQKKREREAHHTDLHDKSRTSHISITTDEGSTAENEDVADSEAEASTSRLASHRDDGCKQYSGGGSLSEVPKNFHWVDSSGVDLQGQQMFSISSEKEFKIGNMPYGVQYQAQSANIMNMPYSSLGKESNPSGAPIHHMMQVMTAVNSERPGTQPVLPANAPLMFGYPTVQLPMLEKDNSRGLVSHPQQLHPSYTGRDLPNSGAVHRNLHKSSEATQYDGTGRTLERAKGDWKQHVTEGGTSSQTGDEMKKGSMIFRPKDASDQPRAEGLPSEFSGIRPGIAADLKFGGCGSSPNLPWVSTTGPGPNGRTISGVTYRCSATQIRIVCACHGLHMSPEEFVAHAGEKITNPESGNGLASLPSSNPAASAQI</sequence>
<dbReference type="InterPro" id="IPR031307">
    <property type="entry name" value="Ninja_fam"/>
</dbReference>
<feature type="region of interest" description="Disordered" evidence="5">
    <location>
        <begin position="434"/>
        <end position="453"/>
    </location>
</feature>
<feature type="compositionally biased region" description="Basic and acidic residues" evidence="5">
    <location>
        <begin position="84"/>
        <end position="103"/>
    </location>
</feature>
<keyword evidence="8" id="KW-1185">Reference proteome</keyword>
<evidence type="ECO:0000256" key="3">
    <source>
        <dbReference type="ARBA" id="ARBA00023242"/>
    </source>
</evidence>
<comment type="function">
    <text evidence="4">Acts as a negative regulator of abscisic acid (ABA) response.</text>
</comment>
<feature type="region of interest" description="Disordered" evidence="5">
    <location>
        <begin position="310"/>
        <end position="334"/>
    </location>
</feature>
<feature type="compositionally biased region" description="Low complexity" evidence="5">
    <location>
        <begin position="439"/>
        <end position="453"/>
    </location>
</feature>
<dbReference type="PANTHER" id="PTHR31413">
    <property type="entry name" value="AFP HOMOLOG 2"/>
    <property type="match status" value="1"/>
</dbReference>
<feature type="compositionally biased region" description="Basic and acidic residues" evidence="5">
    <location>
        <begin position="310"/>
        <end position="319"/>
    </location>
</feature>
<comment type="subcellular location">
    <subcellularLocation>
        <location evidence="1 4">Nucleus</location>
    </subcellularLocation>
</comment>
<evidence type="ECO:0000259" key="6">
    <source>
        <dbReference type="Pfam" id="PF16135"/>
    </source>
</evidence>
<protein>
    <recommendedName>
        <fullName evidence="4">Ninja-family protein</fullName>
    </recommendedName>
    <alternativeName>
        <fullName evidence="4">ABI-binding protein</fullName>
    </alternativeName>
</protein>
<keyword evidence="3 4" id="KW-0539">Nucleus</keyword>
<dbReference type="Proteomes" id="UP001642360">
    <property type="component" value="Unassembled WGS sequence"/>
</dbReference>
<accession>A0ABC8TU66</accession>
<evidence type="ECO:0000256" key="1">
    <source>
        <dbReference type="ARBA" id="ARBA00004123"/>
    </source>
</evidence>
<dbReference type="EMBL" id="CAUOFW020006057">
    <property type="protein sequence ID" value="CAK9172735.1"/>
    <property type="molecule type" value="Genomic_DNA"/>
</dbReference>
<feature type="compositionally biased region" description="Polar residues" evidence="5">
    <location>
        <begin position="105"/>
        <end position="117"/>
    </location>
</feature>
<feature type="region of interest" description="Disordered" evidence="5">
    <location>
        <begin position="84"/>
        <end position="148"/>
    </location>
</feature>
<comment type="similarity">
    <text evidence="2 4">Belongs to the Ninja family.</text>
</comment>
<dbReference type="Pfam" id="PF16135">
    <property type="entry name" value="TDBD"/>
    <property type="match status" value="1"/>
</dbReference>
<organism evidence="7 8">
    <name type="scientific">Ilex paraguariensis</name>
    <name type="common">yerba mate</name>
    <dbReference type="NCBI Taxonomy" id="185542"/>
    <lineage>
        <taxon>Eukaryota</taxon>
        <taxon>Viridiplantae</taxon>
        <taxon>Streptophyta</taxon>
        <taxon>Embryophyta</taxon>
        <taxon>Tracheophyta</taxon>
        <taxon>Spermatophyta</taxon>
        <taxon>Magnoliopsida</taxon>
        <taxon>eudicotyledons</taxon>
        <taxon>Gunneridae</taxon>
        <taxon>Pentapetalae</taxon>
        <taxon>asterids</taxon>
        <taxon>campanulids</taxon>
        <taxon>Aquifoliales</taxon>
        <taxon>Aquifoliaceae</taxon>
        <taxon>Ilex</taxon>
    </lineage>
</organism>
<dbReference type="AlphaFoldDB" id="A0ABC8TU66"/>
<dbReference type="GO" id="GO:0005634">
    <property type="term" value="C:nucleus"/>
    <property type="evidence" value="ECO:0007669"/>
    <property type="project" value="UniProtKB-SubCell"/>
</dbReference>
<feature type="domain" description="Tify" evidence="6">
    <location>
        <begin position="405"/>
        <end position="433"/>
    </location>
</feature>
<dbReference type="PANTHER" id="PTHR31413:SF12">
    <property type="entry name" value="AFP HOMOLOG 2"/>
    <property type="match status" value="1"/>
</dbReference>